<comment type="caution">
    <text evidence="8">The sequence shown here is derived from an EMBL/GenBank/DDBJ whole genome shotgun (WGS) entry which is preliminary data.</text>
</comment>
<feature type="domain" description="Glycoside hydrolase family 29 N-terminal" evidence="7">
    <location>
        <begin position="16"/>
        <end position="360"/>
    </location>
</feature>
<protein>
    <recommendedName>
        <fullName evidence="3">alpha-L-fucosidase</fullName>
        <ecNumber evidence="3">3.2.1.51</ecNumber>
    </recommendedName>
</protein>
<comment type="function">
    <text evidence="1">Alpha-L-fucosidase is responsible for hydrolyzing the alpha-1,6-linked fucose joined to the reducing-end N-acetylglucosamine of the carbohydrate moieties of glycoproteins.</text>
</comment>
<dbReference type="InterPro" id="IPR017853">
    <property type="entry name" value="GH"/>
</dbReference>
<evidence type="ECO:0000256" key="3">
    <source>
        <dbReference type="ARBA" id="ARBA00012662"/>
    </source>
</evidence>
<comment type="similarity">
    <text evidence="2">Belongs to the glycosyl hydrolase 29 family.</text>
</comment>
<evidence type="ECO:0000259" key="7">
    <source>
        <dbReference type="Pfam" id="PF01120"/>
    </source>
</evidence>
<dbReference type="InterPro" id="IPR057739">
    <property type="entry name" value="Glyco_hydro_29_N"/>
</dbReference>
<dbReference type="EC" id="3.2.1.51" evidence="3"/>
<dbReference type="InterPro" id="IPR000933">
    <property type="entry name" value="Glyco_hydro_29"/>
</dbReference>
<dbReference type="GO" id="GO:0005764">
    <property type="term" value="C:lysosome"/>
    <property type="evidence" value="ECO:0007669"/>
    <property type="project" value="TreeGrafter"/>
</dbReference>
<name>A0A7W5P6Q8_9ACTN</name>
<dbReference type="GO" id="GO:0006004">
    <property type="term" value="P:fucose metabolic process"/>
    <property type="evidence" value="ECO:0007669"/>
    <property type="project" value="InterPro"/>
</dbReference>
<evidence type="ECO:0000256" key="4">
    <source>
        <dbReference type="ARBA" id="ARBA00022729"/>
    </source>
</evidence>
<dbReference type="GO" id="GO:0004560">
    <property type="term" value="F:alpha-L-fucosidase activity"/>
    <property type="evidence" value="ECO:0007669"/>
    <property type="project" value="UniProtKB-EC"/>
</dbReference>
<dbReference type="PIRSF" id="PIRSF001092">
    <property type="entry name" value="Alpha-L-fucosidase"/>
    <property type="match status" value="1"/>
</dbReference>
<keyword evidence="4" id="KW-0732">Signal</keyword>
<dbReference type="SMART" id="SM00812">
    <property type="entry name" value="Alpha_L_fucos"/>
    <property type="match status" value="1"/>
</dbReference>
<dbReference type="InterPro" id="IPR016286">
    <property type="entry name" value="FUC_metazoa-typ"/>
</dbReference>
<organism evidence="8 9">
    <name type="scientific">Microlunatus antarcticus</name>
    <dbReference type="NCBI Taxonomy" id="53388"/>
    <lineage>
        <taxon>Bacteria</taxon>
        <taxon>Bacillati</taxon>
        <taxon>Actinomycetota</taxon>
        <taxon>Actinomycetes</taxon>
        <taxon>Propionibacteriales</taxon>
        <taxon>Propionibacteriaceae</taxon>
        <taxon>Microlunatus</taxon>
    </lineage>
</organism>
<proteinExistence type="inferred from homology"/>
<dbReference type="Gene3D" id="3.20.20.80">
    <property type="entry name" value="Glycosidases"/>
    <property type="match status" value="1"/>
</dbReference>
<evidence type="ECO:0000313" key="9">
    <source>
        <dbReference type="Proteomes" id="UP000565572"/>
    </source>
</evidence>
<evidence type="ECO:0000256" key="5">
    <source>
        <dbReference type="ARBA" id="ARBA00022801"/>
    </source>
</evidence>
<evidence type="ECO:0000256" key="6">
    <source>
        <dbReference type="ARBA" id="ARBA00023295"/>
    </source>
</evidence>
<gene>
    <name evidence="8" type="ORF">FHX39_001724</name>
</gene>
<sequence>MSPAPVLSTPEQTDSPELWASLARPLPDWYAKAKLGIFVHWGPYSVPAWAEPSGALGAVPEDVWFTHNAYAEWYLNTIRIPGSPAAQHHREVHGDAPYDDFLDAWTASEFDPPGWARLFARAGAEYVIPTSKHHDGVALWDAPGTGARNTVHRGPRRDLLAEIADAVRAEGLRFGVYYSGGLDWSVTDLPPQTTFAEVQDLRPRDAAYSLYAFSHVADLVRRYSPSVLWNDIEWPDFAKRGGPESLHRLFADYYAAVPDGVVNDRWGDTHHDFVTSEYEHNRHVEGAEPWENNRGIGFSFGHNTAEDESRAMDGRALTRYLTDIVARGGRLLLNVGPTAEGVIPEFQRRALEGLGRWMDAAAPVLRASTPVEPDVARPSDEPWVRWLGTPGHLVAVVDAAGTVPLEVTAEVDLADVRVLNGSAEVRRDGDRLTASVTPSEDGPCLIELPTR</sequence>
<reference evidence="8 9" key="1">
    <citation type="submission" date="2020-08" db="EMBL/GenBank/DDBJ databases">
        <title>Sequencing the genomes of 1000 actinobacteria strains.</title>
        <authorList>
            <person name="Klenk H.-P."/>
        </authorList>
    </citation>
    <scope>NUCLEOTIDE SEQUENCE [LARGE SCALE GENOMIC DNA]</scope>
    <source>
        <strain evidence="8 9">DSM 11053</strain>
    </source>
</reference>
<evidence type="ECO:0000313" key="8">
    <source>
        <dbReference type="EMBL" id="MBB3326780.1"/>
    </source>
</evidence>
<dbReference type="GO" id="GO:0016139">
    <property type="term" value="P:glycoside catabolic process"/>
    <property type="evidence" value="ECO:0007669"/>
    <property type="project" value="TreeGrafter"/>
</dbReference>
<dbReference type="RefSeq" id="WP_183337659.1">
    <property type="nucleotide sequence ID" value="NZ_JACHZG010000001.1"/>
</dbReference>
<dbReference type="PRINTS" id="PR00741">
    <property type="entry name" value="GLHYDRLASE29"/>
</dbReference>
<dbReference type="Pfam" id="PF01120">
    <property type="entry name" value="Alpha_L_fucos"/>
    <property type="match status" value="1"/>
</dbReference>
<dbReference type="SUPFAM" id="SSF51445">
    <property type="entry name" value="(Trans)glycosidases"/>
    <property type="match status" value="1"/>
</dbReference>
<evidence type="ECO:0000256" key="1">
    <source>
        <dbReference type="ARBA" id="ARBA00004071"/>
    </source>
</evidence>
<keyword evidence="9" id="KW-1185">Reference proteome</keyword>
<dbReference type="PANTHER" id="PTHR10030:SF37">
    <property type="entry name" value="ALPHA-L-FUCOSIDASE-RELATED"/>
    <property type="match status" value="1"/>
</dbReference>
<dbReference type="Proteomes" id="UP000565572">
    <property type="component" value="Unassembled WGS sequence"/>
</dbReference>
<accession>A0A7W5P6Q8</accession>
<dbReference type="PANTHER" id="PTHR10030">
    <property type="entry name" value="ALPHA-L-FUCOSIDASE"/>
    <property type="match status" value="1"/>
</dbReference>
<dbReference type="EMBL" id="JACHZG010000001">
    <property type="protein sequence ID" value="MBB3326780.1"/>
    <property type="molecule type" value="Genomic_DNA"/>
</dbReference>
<dbReference type="AlphaFoldDB" id="A0A7W5P6Q8"/>
<evidence type="ECO:0000256" key="2">
    <source>
        <dbReference type="ARBA" id="ARBA00007951"/>
    </source>
</evidence>
<keyword evidence="6 8" id="KW-0326">Glycosidase</keyword>
<keyword evidence="5 8" id="KW-0378">Hydrolase</keyword>